<proteinExistence type="predicted"/>
<evidence type="ECO:0000313" key="1">
    <source>
        <dbReference type="EMBL" id="MEL5987841.1"/>
    </source>
</evidence>
<dbReference type="NCBIfam" id="TIGR01509">
    <property type="entry name" value="HAD-SF-IA-v3"/>
    <property type="match status" value="1"/>
</dbReference>
<sequence>MEAVIFDFDGTIVDTEALWIDVYQELIQERYEYEVPLEVFQACIGTQDTSLYDYLTTHVDAHITRDELSPFAEKRVNERLVDLPVKDGITDLLRTLHEQGVRMAIASGSQLKFIAEFINKHSIAHYFEAIRCADDVVHVKPHPEIYEEALFALNLEPEQCIAIEDSENGAKSAVAAKIPCIVVPNDLTSSGHFPEEVTILSTIEEAKEQILAIHTK</sequence>
<dbReference type="Gene3D" id="3.40.50.1000">
    <property type="entry name" value="HAD superfamily/HAD-like"/>
    <property type="match status" value="1"/>
</dbReference>
<dbReference type="PANTHER" id="PTHR18901:SF38">
    <property type="entry name" value="PSEUDOURIDINE-5'-PHOSPHATASE"/>
    <property type="match status" value="1"/>
</dbReference>
<dbReference type="SUPFAM" id="SSF56784">
    <property type="entry name" value="HAD-like"/>
    <property type="match status" value="1"/>
</dbReference>
<dbReference type="NCBIfam" id="TIGR01549">
    <property type="entry name" value="HAD-SF-IA-v1"/>
    <property type="match status" value="1"/>
</dbReference>
<dbReference type="Pfam" id="PF13419">
    <property type="entry name" value="HAD_2"/>
    <property type="match status" value="1"/>
</dbReference>
<dbReference type="EMBL" id="JBCEWA010000003">
    <property type="protein sequence ID" value="MEL5987841.1"/>
    <property type="molecule type" value="Genomic_DNA"/>
</dbReference>
<dbReference type="GO" id="GO:0016787">
    <property type="term" value="F:hydrolase activity"/>
    <property type="evidence" value="ECO:0007669"/>
    <property type="project" value="UniProtKB-KW"/>
</dbReference>
<dbReference type="SFLD" id="SFLDG01129">
    <property type="entry name" value="C1.5:_HAD__Beta-PGM__Phosphata"/>
    <property type="match status" value="1"/>
</dbReference>
<dbReference type="SFLD" id="SFLDS00003">
    <property type="entry name" value="Haloacid_Dehalogenase"/>
    <property type="match status" value="1"/>
</dbReference>
<comment type="caution">
    <text evidence="1">The sequence shown here is derived from an EMBL/GenBank/DDBJ whole genome shotgun (WGS) entry which is preliminary data.</text>
</comment>
<dbReference type="PRINTS" id="PR00413">
    <property type="entry name" value="HADHALOGNASE"/>
</dbReference>
<accession>A0ABU9LJJ8</accession>
<dbReference type="InterPro" id="IPR036412">
    <property type="entry name" value="HAD-like_sf"/>
</dbReference>
<keyword evidence="2" id="KW-1185">Reference proteome</keyword>
<name>A0ABU9LJJ8_9BACL</name>
<dbReference type="Gene3D" id="1.10.150.240">
    <property type="entry name" value="Putative phosphatase, domain 2"/>
    <property type="match status" value="1"/>
</dbReference>
<keyword evidence="1" id="KW-0378">Hydrolase</keyword>
<evidence type="ECO:0000313" key="2">
    <source>
        <dbReference type="Proteomes" id="UP001398420"/>
    </source>
</evidence>
<organism evidence="1 2">
    <name type="scientific">Kurthia gibsonii</name>
    <dbReference type="NCBI Taxonomy" id="33946"/>
    <lineage>
        <taxon>Bacteria</taxon>
        <taxon>Bacillati</taxon>
        <taxon>Bacillota</taxon>
        <taxon>Bacilli</taxon>
        <taxon>Bacillales</taxon>
        <taxon>Caryophanaceae</taxon>
        <taxon>Kurthia</taxon>
    </lineage>
</organism>
<dbReference type="InterPro" id="IPR023198">
    <property type="entry name" value="PGP-like_dom2"/>
</dbReference>
<dbReference type="Proteomes" id="UP001398420">
    <property type="component" value="Unassembled WGS sequence"/>
</dbReference>
<dbReference type="InterPro" id="IPR006439">
    <property type="entry name" value="HAD-SF_hydro_IA"/>
</dbReference>
<gene>
    <name evidence="1" type="ORF">AAF454_05370</name>
</gene>
<reference evidence="1 2" key="1">
    <citation type="submission" date="2024-04" db="EMBL/GenBank/DDBJ databases">
        <authorList>
            <person name="Wu Y.S."/>
            <person name="Zhang L."/>
        </authorList>
    </citation>
    <scope>NUCLEOTIDE SEQUENCE [LARGE SCALE GENOMIC DNA]</scope>
    <source>
        <strain evidence="1 2">KG-01</strain>
    </source>
</reference>
<dbReference type="InterPro" id="IPR023214">
    <property type="entry name" value="HAD_sf"/>
</dbReference>
<dbReference type="InterPro" id="IPR041492">
    <property type="entry name" value="HAD_2"/>
</dbReference>
<protein>
    <submittedName>
        <fullName evidence="1">HAD-IA family hydrolase</fullName>
    </submittedName>
</protein>
<dbReference type="RefSeq" id="WP_068456408.1">
    <property type="nucleotide sequence ID" value="NZ_CP147847.1"/>
</dbReference>
<dbReference type="PANTHER" id="PTHR18901">
    <property type="entry name" value="2-DEOXYGLUCOSE-6-PHOSPHATE PHOSPHATASE 2"/>
    <property type="match status" value="1"/>
</dbReference>